<evidence type="ECO:0000313" key="2">
    <source>
        <dbReference type="Proteomes" id="UP000283269"/>
    </source>
</evidence>
<dbReference type="InParanoid" id="A0A409XJF7"/>
<dbReference type="STRING" id="93625.A0A409XJF7"/>
<sequence length="490" mass="55573">MSIANWKRWKKKSSTPLTALPLPQEIIDQIIDEVAGQCYQEGNVNSFEPLRACSLVSKSFNTRARHHIFSHIDFTIDKYGRRRAARLLKILGNDSTDNSTLRNIHTLKISCNQPMSEQSFRSVGLGEVVTRPWKRGTRILNRNDYIYNLLKVLSRSPIVQFTLLGWRPFPYRLEWQDNCLMSYLLRIIANPSLRILRFSKLYWPPQKLIKNAFYSPGLRELTLCAIADISVNEGPEDDEEVPNRPIAKLERLDLIDRVPYRTLLSILRTLTSNNGVAPGTAPTFPEFSHLRILVVSTTKLGSEMDALWEIILGIAAFLEILVITHVGTQDNPWPSSACLSRLKALRYLQYNGYSTTSTLNVECLTNLLISANSPMTLESVDVNLYIQCGRPHDIASLAPSVEWEHIDYALNTGMFGNLTAITFSVRPFFLDKTLSFADVGRFSEPPDTKRIDPMPLLPRTASSPSVDLNVQLMSIFNGYQMLGHDLLWQS</sequence>
<comment type="caution">
    <text evidence="1">The sequence shown here is derived from an EMBL/GenBank/DDBJ whole genome shotgun (WGS) entry which is preliminary data.</text>
</comment>
<name>A0A409XJF7_PSICY</name>
<dbReference type="EMBL" id="NHYD01001521">
    <property type="protein sequence ID" value="PPQ90897.1"/>
    <property type="molecule type" value="Genomic_DNA"/>
</dbReference>
<reference evidence="1 2" key="1">
    <citation type="journal article" date="2018" name="Evol. Lett.">
        <title>Horizontal gene cluster transfer increased hallucinogenic mushroom diversity.</title>
        <authorList>
            <person name="Reynolds H.T."/>
            <person name="Vijayakumar V."/>
            <person name="Gluck-Thaler E."/>
            <person name="Korotkin H.B."/>
            <person name="Matheny P.B."/>
            <person name="Slot J.C."/>
        </authorList>
    </citation>
    <scope>NUCLEOTIDE SEQUENCE [LARGE SCALE GENOMIC DNA]</scope>
    <source>
        <strain evidence="1 2">2631</strain>
    </source>
</reference>
<keyword evidence="2" id="KW-1185">Reference proteome</keyword>
<evidence type="ECO:0000313" key="1">
    <source>
        <dbReference type="EMBL" id="PPQ90897.1"/>
    </source>
</evidence>
<organism evidence="1 2">
    <name type="scientific">Psilocybe cyanescens</name>
    <dbReference type="NCBI Taxonomy" id="93625"/>
    <lineage>
        <taxon>Eukaryota</taxon>
        <taxon>Fungi</taxon>
        <taxon>Dikarya</taxon>
        <taxon>Basidiomycota</taxon>
        <taxon>Agaricomycotina</taxon>
        <taxon>Agaricomycetes</taxon>
        <taxon>Agaricomycetidae</taxon>
        <taxon>Agaricales</taxon>
        <taxon>Agaricineae</taxon>
        <taxon>Strophariaceae</taxon>
        <taxon>Psilocybe</taxon>
    </lineage>
</organism>
<dbReference type="AlphaFoldDB" id="A0A409XJF7"/>
<gene>
    <name evidence="1" type="ORF">CVT25_007365</name>
</gene>
<evidence type="ECO:0008006" key="3">
    <source>
        <dbReference type="Google" id="ProtNLM"/>
    </source>
</evidence>
<protein>
    <recommendedName>
        <fullName evidence="3">F-box domain-containing protein</fullName>
    </recommendedName>
</protein>
<proteinExistence type="predicted"/>
<dbReference type="Proteomes" id="UP000283269">
    <property type="component" value="Unassembled WGS sequence"/>
</dbReference>
<accession>A0A409XJF7</accession>
<dbReference type="OrthoDB" id="2977329at2759"/>